<dbReference type="CDD" id="cd18694">
    <property type="entry name" value="PIN_VapC-like"/>
    <property type="match status" value="1"/>
</dbReference>
<dbReference type="Proteomes" id="UP000003781">
    <property type="component" value="Unassembled WGS sequence"/>
</dbReference>
<dbReference type="RefSeq" id="WP_008276855.1">
    <property type="nucleotide sequence ID" value="NZ_AAXW01000031.1"/>
</dbReference>
<dbReference type="SUPFAM" id="SSF88723">
    <property type="entry name" value="PIN domain-like"/>
    <property type="match status" value="1"/>
</dbReference>
<dbReference type="OrthoDB" id="512989at2"/>
<dbReference type="InterPro" id="IPR029060">
    <property type="entry name" value="PIN-like_dom_sf"/>
</dbReference>
<evidence type="ECO:0008006" key="3">
    <source>
        <dbReference type="Google" id="ProtNLM"/>
    </source>
</evidence>
<sequence length="154" mass="17795">MSSLKRVFLDTNIFIIGDAIKTSPESLILESLGYRNSKPILSSEIIFSDELLDQIRRVGKYLYGKDQAGQLISNIWRWLDIYYVSSTTDWSEEKLRLMNSKIIPTEDIEIYLSAKYGQADCLVSGNRELLKAIADFECLTTEDFVNKYLKTYNR</sequence>
<proteinExistence type="predicted"/>
<keyword evidence="2" id="KW-1185">Reference proteome</keyword>
<name>A3IU00_9CHRO</name>
<dbReference type="EMBL" id="AAXW01000031">
    <property type="protein sequence ID" value="EAZ90095.1"/>
    <property type="molecule type" value="Genomic_DNA"/>
</dbReference>
<accession>A3IU00</accession>
<reference evidence="1 2" key="1">
    <citation type="submission" date="2007-03" db="EMBL/GenBank/DDBJ databases">
        <authorList>
            <person name="Stal L."/>
            <person name="Ferriera S."/>
            <person name="Johnson J."/>
            <person name="Kravitz S."/>
            <person name="Beeson K."/>
            <person name="Sutton G."/>
            <person name="Rogers Y.-H."/>
            <person name="Friedman R."/>
            <person name="Frazier M."/>
            <person name="Venter J.C."/>
        </authorList>
    </citation>
    <scope>NUCLEOTIDE SEQUENCE [LARGE SCALE GENOMIC DNA]</scope>
    <source>
        <strain evidence="1 2">CCY0110</strain>
    </source>
</reference>
<protein>
    <recommendedName>
        <fullName evidence="3">PIN domain-containing protein</fullName>
    </recommendedName>
</protein>
<gene>
    <name evidence="1" type="ORF">CY0110_15155</name>
</gene>
<evidence type="ECO:0000313" key="1">
    <source>
        <dbReference type="EMBL" id="EAZ90095.1"/>
    </source>
</evidence>
<organism evidence="1 2">
    <name type="scientific">Crocosphaera chwakensis CCY0110</name>
    <dbReference type="NCBI Taxonomy" id="391612"/>
    <lineage>
        <taxon>Bacteria</taxon>
        <taxon>Bacillati</taxon>
        <taxon>Cyanobacteriota</taxon>
        <taxon>Cyanophyceae</taxon>
        <taxon>Oscillatoriophycideae</taxon>
        <taxon>Chroococcales</taxon>
        <taxon>Aphanothecaceae</taxon>
        <taxon>Crocosphaera</taxon>
        <taxon>Crocosphaera chwakensis</taxon>
    </lineage>
</organism>
<comment type="caution">
    <text evidence="1">The sequence shown here is derived from an EMBL/GenBank/DDBJ whole genome shotgun (WGS) entry which is preliminary data.</text>
</comment>
<dbReference type="AlphaFoldDB" id="A3IU00"/>
<evidence type="ECO:0000313" key="2">
    <source>
        <dbReference type="Proteomes" id="UP000003781"/>
    </source>
</evidence>
<dbReference type="eggNOG" id="ENOG5030QS3">
    <property type="taxonomic scope" value="Bacteria"/>
</dbReference>